<dbReference type="Pfam" id="PF00034">
    <property type="entry name" value="Cytochrom_C"/>
    <property type="match status" value="1"/>
</dbReference>
<keyword evidence="5" id="KW-0472">Membrane</keyword>
<dbReference type="Proteomes" id="UP001485459">
    <property type="component" value="Chromosome"/>
</dbReference>
<evidence type="ECO:0000256" key="4">
    <source>
        <dbReference type="PROSITE-ProRule" id="PRU00433"/>
    </source>
</evidence>
<proteinExistence type="predicted"/>
<dbReference type="InterPro" id="IPR009056">
    <property type="entry name" value="Cyt_c-like_dom"/>
</dbReference>
<keyword evidence="3 4" id="KW-0408">Iron</keyword>
<feature type="signal peptide" evidence="6">
    <location>
        <begin position="1"/>
        <end position="32"/>
    </location>
</feature>
<keyword evidence="5" id="KW-0812">Transmembrane</keyword>
<evidence type="ECO:0000256" key="2">
    <source>
        <dbReference type="ARBA" id="ARBA00022723"/>
    </source>
</evidence>
<keyword evidence="9" id="KW-1185">Reference proteome</keyword>
<evidence type="ECO:0000259" key="7">
    <source>
        <dbReference type="PROSITE" id="PS51007"/>
    </source>
</evidence>
<dbReference type="PANTHER" id="PTHR39425">
    <property type="entry name" value="LIPOPROTEIN CYTOCHROME C"/>
    <property type="match status" value="1"/>
</dbReference>
<evidence type="ECO:0000256" key="1">
    <source>
        <dbReference type="ARBA" id="ARBA00022617"/>
    </source>
</evidence>
<dbReference type="InterPro" id="IPR036280">
    <property type="entry name" value="Multihaem_cyt_sf"/>
</dbReference>
<feature type="chain" id="PRO_5045545948" evidence="6">
    <location>
        <begin position="33"/>
        <end position="424"/>
    </location>
</feature>
<organism evidence="8 9">
    <name type="scientific">Chitinophaga pollutisoli</name>
    <dbReference type="NCBI Taxonomy" id="3133966"/>
    <lineage>
        <taxon>Bacteria</taxon>
        <taxon>Pseudomonadati</taxon>
        <taxon>Bacteroidota</taxon>
        <taxon>Chitinophagia</taxon>
        <taxon>Chitinophagales</taxon>
        <taxon>Chitinophagaceae</taxon>
        <taxon>Chitinophaga</taxon>
    </lineage>
</organism>
<dbReference type="PROSITE" id="PS51007">
    <property type="entry name" value="CYTC"/>
    <property type="match status" value="1"/>
</dbReference>
<dbReference type="SUPFAM" id="SSF46626">
    <property type="entry name" value="Cytochrome c"/>
    <property type="match status" value="1"/>
</dbReference>
<keyword evidence="1 4" id="KW-0349">Heme</keyword>
<dbReference type="EMBL" id="CP149822">
    <property type="protein sequence ID" value="WZN43747.1"/>
    <property type="molecule type" value="Genomic_DNA"/>
</dbReference>
<evidence type="ECO:0000313" key="8">
    <source>
        <dbReference type="EMBL" id="WZN43747.1"/>
    </source>
</evidence>
<dbReference type="PANTHER" id="PTHR39425:SF1">
    <property type="entry name" value="CYTOCHROME C7-LIKE DOMAIN-CONTAINING PROTEIN"/>
    <property type="match status" value="1"/>
</dbReference>
<dbReference type="CDD" id="cd08168">
    <property type="entry name" value="Cytochrom_C3"/>
    <property type="match status" value="1"/>
</dbReference>
<dbReference type="RefSeq" id="WP_341838544.1">
    <property type="nucleotide sequence ID" value="NZ_CP149822.1"/>
</dbReference>
<dbReference type="Gene3D" id="3.90.10.10">
    <property type="entry name" value="Cytochrome C3"/>
    <property type="match status" value="2"/>
</dbReference>
<keyword evidence="6" id="KW-0732">Signal</keyword>
<feature type="transmembrane region" description="Helical" evidence="5">
    <location>
        <begin position="153"/>
        <end position="172"/>
    </location>
</feature>
<evidence type="ECO:0000313" key="9">
    <source>
        <dbReference type="Proteomes" id="UP001485459"/>
    </source>
</evidence>
<dbReference type="InterPro" id="IPR036909">
    <property type="entry name" value="Cyt_c-like_dom_sf"/>
</dbReference>
<dbReference type="Gene3D" id="1.10.760.10">
    <property type="entry name" value="Cytochrome c-like domain"/>
    <property type="match status" value="1"/>
</dbReference>
<keyword evidence="5" id="KW-1133">Transmembrane helix</keyword>
<protein>
    <submittedName>
        <fullName evidence="8">C-type cytochrome</fullName>
    </submittedName>
</protein>
<gene>
    <name evidence="8" type="ORF">WJU16_11990</name>
</gene>
<feature type="domain" description="Cytochrome c" evidence="7">
    <location>
        <begin position="33"/>
        <end position="126"/>
    </location>
</feature>
<evidence type="ECO:0000256" key="3">
    <source>
        <dbReference type="ARBA" id="ARBA00023004"/>
    </source>
</evidence>
<evidence type="ECO:0000256" key="6">
    <source>
        <dbReference type="SAM" id="SignalP"/>
    </source>
</evidence>
<accession>A0ABZ2YX80</accession>
<dbReference type="SUPFAM" id="SSF48695">
    <property type="entry name" value="Multiheme cytochromes"/>
    <property type="match status" value="1"/>
</dbReference>
<keyword evidence="2 4" id="KW-0479">Metal-binding</keyword>
<feature type="transmembrane region" description="Helical" evidence="5">
    <location>
        <begin position="199"/>
        <end position="217"/>
    </location>
</feature>
<name>A0ABZ2YX80_9BACT</name>
<sequence length="424" mass="46706">MYRRVSIRLRKQFVSVLILCAGLVSSISVAQAADPGAGKTLFQQNCASCHNVHKKLTGPALAGVEDRWADKALLHKWIRNSASVIASGDKYAVDLFNAYNKLPMTAFPALTDADIDNMLAYIKQEETKAATPKADAGAAAGAAAGKDSGNNSLLFGIITLILAIVAVILMQINSNLNKLASEKEGHATQEPVPFYKNKVYIALCILVLFIVGGYYTIQGAINLGRQDGYMPEQPIFYSHKVHAGINQINCLYCHSSAEKSKHAMIPSENVCMNCHKAVTEYTGPDLYTAEGKKVNGTAEIQKLFDHVGWDKDAGRYTKPGQPIEWKKIHSLPDHVYFNHSQHVSAGKVQCQTCHGDIQDMDEVKQFADLSMGWCVNCHRTTKVQFAENNYYSIFEKLHNDVKEGKVDSVTVEMLGGTECQKCHY</sequence>
<reference evidence="9" key="1">
    <citation type="submission" date="2024-03" db="EMBL/GenBank/DDBJ databases">
        <title>Chitinophaga horti sp. nov., isolated from garden soil.</title>
        <authorList>
            <person name="Lee D.S."/>
            <person name="Han D.M."/>
            <person name="Baek J.H."/>
            <person name="Choi D.G."/>
            <person name="Jeon J.H."/>
            <person name="Jeon C.O."/>
        </authorList>
    </citation>
    <scope>NUCLEOTIDE SEQUENCE [LARGE SCALE GENOMIC DNA]</scope>
    <source>
        <strain evidence="9">GPA1</strain>
    </source>
</reference>
<evidence type="ECO:0000256" key="5">
    <source>
        <dbReference type="SAM" id="Phobius"/>
    </source>
</evidence>